<name>A0A1F5YH45_9BACT</name>
<dbReference type="Proteomes" id="UP000176992">
    <property type="component" value="Unassembled WGS sequence"/>
</dbReference>
<dbReference type="Gene3D" id="3.30.70.120">
    <property type="match status" value="1"/>
</dbReference>
<dbReference type="SUPFAM" id="SSF54913">
    <property type="entry name" value="GlnB-like"/>
    <property type="match status" value="1"/>
</dbReference>
<comment type="caution">
    <text evidence="1">The sequence shown here is derived from an EMBL/GenBank/DDBJ whole genome shotgun (WGS) entry which is preliminary data.</text>
</comment>
<dbReference type="InterPro" id="IPR011322">
    <property type="entry name" value="N-reg_PII-like_a/b"/>
</dbReference>
<dbReference type="GO" id="GO:0006808">
    <property type="term" value="P:regulation of nitrogen utilization"/>
    <property type="evidence" value="ECO:0007669"/>
    <property type="project" value="InterPro"/>
</dbReference>
<evidence type="ECO:0000313" key="2">
    <source>
        <dbReference type="Proteomes" id="UP000176992"/>
    </source>
</evidence>
<proteinExistence type="predicted"/>
<evidence type="ECO:0000313" key="1">
    <source>
        <dbReference type="EMBL" id="OGF99296.1"/>
    </source>
</evidence>
<accession>A0A1F5YH45</accession>
<reference evidence="1 2" key="1">
    <citation type="journal article" date="2016" name="Nat. Commun.">
        <title>Thousands of microbial genomes shed light on interconnected biogeochemical processes in an aquifer system.</title>
        <authorList>
            <person name="Anantharaman K."/>
            <person name="Brown C.T."/>
            <person name="Hug L.A."/>
            <person name="Sharon I."/>
            <person name="Castelle C.J."/>
            <person name="Probst A.J."/>
            <person name="Thomas B.C."/>
            <person name="Singh A."/>
            <person name="Wilkins M.J."/>
            <person name="Karaoz U."/>
            <person name="Brodie E.L."/>
            <person name="Williams K.H."/>
            <person name="Hubbard S.S."/>
            <person name="Banfield J.F."/>
        </authorList>
    </citation>
    <scope>NUCLEOTIDE SEQUENCE [LARGE SCALE GENOMIC DNA]</scope>
</reference>
<dbReference type="InterPro" id="IPR002187">
    <property type="entry name" value="N-reg_PII"/>
</dbReference>
<dbReference type="GO" id="GO:0030234">
    <property type="term" value="F:enzyme regulator activity"/>
    <property type="evidence" value="ECO:0007669"/>
    <property type="project" value="InterPro"/>
</dbReference>
<gene>
    <name evidence="1" type="ORF">A2Z86_07545</name>
</gene>
<protein>
    <submittedName>
        <fullName evidence="1">Uncharacterized protein</fullName>
    </submittedName>
</protein>
<dbReference type="PROSITE" id="PS51343">
    <property type="entry name" value="PII_GLNB_DOM"/>
    <property type="match status" value="1"/>
</dbReference>
<organism evidence="1 2">
    <name type="scientific">Candidatus Glassbacteria bacterium GWA2_58_10</name>
    <dbReference type="NCBI Taxonomy" id="1817865"/>
    <lineage>
        <taxon>Bacteria</taxon>
        <taxon>Candidatus Glassiibacteriota</taxon>
    </lineage>
</organism>
<dbReference type="EMBL" id="MFIV01000030">
    <property type="protein sequence ID" value="OGF99296.1"/>
    <property type="molecule type" value="Genomic_DNA"/>
</dbReference>
<dbReference type="InterPro" id="IPR015867">
    <property type="entry name" value="N-reg_PII/ATP_PRibTrfase_C"/>
</dbReference>
<dbReference type="AlphaFoldDB" id="A0A1F5YH45"/>
<sequence length="121" mass="12962">MANTRAEPLLMILVLNHEELLEEVLAGFLEIGIGGATILDSMGMGRVLAFDIPIFAGLRGALAGGRPHNKTILSVLPDRETYEKAVELIEDVCGSLQDPGNGIVFALPLLDARGVLNRKLD</sequence>